<comment type="similarity">
    <text evidence="1">Belongs to the LysR transcriptional regulatory family.</text>
</comment>
<dbReference type="Pfam" id="PF03466">
    <property type="entry name" value="LysR_substrate"/>
    <property type="match status" value="1"/>
</dbReference>
<evidence type="ECO:0000256" key="4">
    <source>
        <dbReference type="ARBA" id="ARBA00023163"/>
    </source>
</evidence>
<dbReference type="PANTHER" id="PTHR30346">
    <property type="entry name" value="TRANSCRIPTIONAL DUAL REGULATOR HCAR-RELATED"/>
    <property type="match status" value="1"/>
</dbReference>
<accession>A0A542E618</accession>
<dbReference type="EMBL" id="VFMN01000001">
    <property type="protein sequence ID" value="TQJ10744.1"/>
    <property type="molecule type" value="Genomic_DNA"/>
</dbReference>
<dbReference type="InterPro" id="IPR000847">
    <property type="entry name" value="LysR_HTH_N"/>
</dbReference>
<comment type="caution">
    <text evidence="6">The sequence shown here is derived from an EMBL/GenBank/DDBJ whole genome shotgun (WGS) entry which is preliminary data.</text>
</comment>
<dbReference type="InterPro" id="IPR036390">
    <property type="entry name" value="WH_DNA-bd_sf"/>
</dbReference>
<dbReference type="RefSeq" id="WP_141849926.1">
    <property type="nucleotide sequence ID" value="NZ_BAAAPR010000023.1"/>
</dbReference>
<dbReference type="InterPro" id="IPR036388">
    <property type="entry name" value="WH-like_DNA-bd_sf"/>
</dbReference>
<evidence type="ECO:0000259" key="5">
    <source>
        <dbReference type="PROSITE" id="PS50931"/>
    </source>
</evidence>
<dbReference type="GO" id="GO:0032993">
    <property type="term" value="C:protein-DNA complex"/>
    <property type="evidence" value="ECO:0007669"/>
    <property type="project" value="TreeGrafter"/>
</dbReference>
<dbReference type="Gene3D" id="1.10.10.10">
    <property type="entry name" value="Winged helix-like DNA-binding domain superfamily/Winged helix DNA-binding domain"/>
    <property type="match status" value="1"/>
</dbReference>
<dbReference type="OrthoDB" id="4131546at2"/>
<dbReference type="FunFam" id="1.10.10.10:FF:000001">
    <property type="entry name" value="LysR family transcriptional regulator"/>
    <property type="match status" value="1"/>
</dbReference>
<evidence type="ECO:0000256" key="2">
    <source>
        <dbReference type="ARBA" id="ARBA00023015"/>
    </source>
</evidence>
<sequence>MAGLDLRRLHVLREVARAGSLGAAAARLSFTTSAVSQQVSKLEHEVGVPLVERHPRGVVLTEAGQALLRYADDLDRTLDAARAEMDEFAGLRRGKLRLGTFPTVGASLVPDVVLAFRARHPDVDVTVVSARRDGLVDAVKRRAVELTLLWDYPWQRIDDPDLGVATLTSDPTLLLVPRDHPLAGRRSVRVDGLRDQQWVVRDEHPVADVLRRVCRSAGFEPQVAFAANDYQETQGMVAAGIGIALAPRLALSALRPDVVAVPLTAAPARRVVLAWLAHSRLSPAAQEAVVVCREVARVGRADRLTRGSPAGTQAPR</sequence>
<protein>
    <submittedName>
        <fullName evidence="6">LysR family transcriptional regulator</fullName>
    </submittedName>
</protein>
<evidence type="ECO:0000256" key="1">
    <source>
        <dbReference type="ARBA" id="ARBA00009437"/>
    </source>
</evidence>
<feature type="domain" description="HTH lysR-type" evidence="5">
    <location>
        <begin position="4"/>
        <end position="61"/>
    </location>
</feature>
<keyword evidence="4" id="KW-0804">Transcription</keyword>
<dbReference type="Pfam" id="PF00126">
    <property type="entry name" value="HTH_1"/>
    <property type="match status" value="1"/>
</dbReference>
<proteinExistence type="inferred from homology"/>
<dbReference type="InterPro" id="IPR005119">
    <property type="entry name" value="LysR_subst-bd"/>
</dbReference>
<name>A0A542E618_9MICO</name>
<evidence type="ECO:0000256" key="3">
    <source>
        <dbReference type="ARBA" id="ARBA00023125"/>
    </source>
</evidence>
<dbReference type="GO" id="GO:0003700">
    <property type="term" value="F:DNA-binding transcription factor activity"/>
    <property type="evidence" value="ECO:0007669"/>
    <property type="project" value="InterPro"/>
</dbReference>
<dbReference type="SUPFAM" id="SSF53850">
    <property type="entry name" value="Periplasmic binding protein-like II"/>
    <property type="match status" value="1"/>
</dbReference>
<dbReference type="PANTHER" id="PTHR30346:SF29">
    <property type="entry name" value="LYSR SUBSTRATE-BINDING"/>
    <property type="match status" value="1"/>
</dbReference>
<dbReference type="Proteomes" id="UP000317893">
    <property type="component" value="Unassembled WGS sequence"/>
</dbReference>
<dbReference type="AlphaFoldDB" id="A0A542E618"/>
<dbReference type="CDD" id="cd08423">
    <property type="entry name" value="PBP2_LTTR_like_6"/>
    <property type="match status" value="1"/>
</dbReference>
<gene>
    <name evidence="6" type="ORF">FB458_3880</name>
</gene>
<evidence type="ECO:0000313" key="6">
    <source>
        <dbReference type="EMBL" id="TQJ10744.1"/>
    </source>
</evidence>
<reference evidence="6 7" key="1">
    <citation type="submission" date="2019-06" db="EMBL/GenBank/DDBJ databases">
        <title>Sequencing the genomes of 1000 actinobacteria strains.</title>
        <authorList>
            <person name="Klenk H.-P."/>
        </authorList>
    </citation>
    <scope>NUCLEOTIDE SEQUENCE [LARGE SCALE GENOMIC DNA]</scope>
    <source>
        <strain evidence="6 7">DSM 18607</strain>
    </source>
</reference>
<dbReference type="GO" id="GO:0003677">
    <property type="term" value="F:DNA binding"/>
    <property type="evidence" value="ECO:0007669"/>
    <property type="project" value="UniProtKB-KW"/>
</dbReference>
<keyword evidence="7" id="KW-1185">Reference proteome</keyword>
<keyword evidence="3" id="KW-0238">DNA-binding</keyword>
<dbReference type="SUPFAM" id="SSF46785">
    <property type="entry name" value="Winged helix' DNA-binding domain"/>
    <property type="match status" value="1"/>
</dbReference>
<evidence type="ECO:0000313" key="7">
    <source>
        <dbReference type="Proteomes" id="UP000317893"/>
    </source>
</evidence>
<organism evidence="6 7">
    <name type="scientific">Lapillicoccus jejuensis</name>
    <dbReference type="NCBI Taxonomy" id="402171"/>
    <lineage>
        <taxon>Bacteria</taxon>
        <taxon>Bacillati</taxon>
        <taxon>Actinomycetota</taxon>
        <taxon>Actinomycetes</taxon>
        <taxon>Micrococcales</taxon>
        <taxon>Intrasporangiaceae</taxon>
        <taxon>Lapillicoccus</taxon>
    </lineage>
</organism>
<dbReference type="Gene3D" id="3.40.190.10">
    <property type="entry name" value="Periplasmic binding protein-like II"/>
    <property type="match status" value="2"/>
</dbReference>
<keyword evidence="2" id="KW-0805">Transcription regulation</keyword>
<dbReference type="PROSITE" id="PS50931">
    <property type="entry name" value="HTH_LYSR"/>
    <property type="match status" value="1"/>
</dbReference>